<proteinExistence type="predicted"/>
<accession>A0A316TJQ9</accession>
<protein>
    <submittedName>
        <fullName evidence="1">Uncharacterized protein</fullName>
    </submittedName>
</protein>
<evidence type="ECO:0000313" key="1">
    <source>
        <dbReference type="EMBL" id="PWN02504.1"/>
    </source>
</evidence>
<reference evidence="1 2" key="1">
    <citation type="submission" date="2018-05" db="EMBL/GenBank/DDBJ databases">
        <title>Nocardioides silvaticus genome.</title>
        <authorList>
            <person name="Li C."/>
            <person name="Wang G."/>
        </authorList>
    </citation>
    <scope>NUCLEOTIDE SEQUENCE [LARGE SCALE GENOMIC DNA]</scope>
    <source>
        <strain evidence="1 2">CCTCC AB 2018079</strain>
    </source>
</reference>
<dbReference type="AlphaFoldDB" id="A0A316TJQ9"/>
<organism evidence="1 2">
    <name type="scientific">Nocardioides silvaticus</name>
    <dbReference type="NCBI Taxonomy" id="2201891"/>
    <lineage>
        <taxon>Bacteria</taxon>
        <taxon>Bacillati</taxon>
        <taxon>Actinomycetota</taxon>
        <taxon>Actinomycetes</taxon>
        <taxon>Propionibacteriales</taxon>
        <taxon>Nocardioidaceae</taxon>
        <taxon>Nocardioides</taxon>
    </lineage>
</organism>
<sequence>MTEAGRQQDDSVEALLEVVVLSADELSGFAKVDPATADEPVAIGGRPTEAEQQEISYEEFGAAYVRRVLHKDRILTMVNELLGPEIRLGPIGAGPGRRAATVSAIGTFRQCKGEEIPGDLLSYRVFLPISVVFDVDLRVDKHRFTADVVVPIILTVHTIAPLRVRIDITVPADDEVALTLQSDTRRGAVLQKLAGLESELRRFLVKVVRTELAKPYVRRATDFDMAALIDDAWPGIAAVILPRGPEDRLG</sequence>
<dbReference type="OrthoDB" id="3747467at2"/>
<dbReference type="RefSeq" id="WP_109694095.1">
    <property type="nucleotide sequence ID" value="NZ_QGDD01000005.1"/>
</dbReference>
<name>A0A316TJQ9_9ACTN</name>
<comment type="caution">
    <text evidence="1">The sequence shown here is derived from an EMBL/GenBank/DDBJ whole genome shotgun (WGS) entry which is preliminary data.</text>
</comment>
<keyword evidence="2" id="KW-1185">Reference proteome</keyword>
<gene>
    <name evidence="1" type="ORF">DJ010_12245</name>
</gene>
<dbReference type="EMBL" id="QGDD01000005">
    <property type="protein sequence ID" value="PWN02504.1"/>
    <property type="molecule type" value="Genomic_DNA"/>
</dbReference>
<evidence type="ECO:0000313" key="2">
    <source>
        <dbReference type="Proteomes" id="UP000245507"/>
    </source>
</evidence>
<dbReference type="Proteomes" id="UP000245507">
    <property type="component" value="Unassembled WGS sequence"/>
</dbReference>